<dbReference type="InterPro" id="IPR018276">
    <property type="entry name" value="DDA1_dom"/>
</dbReference>
<dbReference type="InParanoid" id="B3RRI9"/>
<feature type="region of interest" description="Disordered" evidence="4">
    <location>
        <begin position="63"/>
        <end position="103"/>
    </location>
</feature>
<dbReference type="PhylomeDB" id="B3RRI9"/>
<dbReference type="OrthoDB" id="8598182at2759"/>
<evidence type="ECO:0000256" key="4">
    <source>
        <dbReference type="SAM" id="MobiDB-lite"/>
    </source>
</evidence>
<dbReference type="GO" id="GO:0032436">
    <property type="term" value="P:positive regulation of proteasomal ubiquitin-dependent protein catabolic process"/>
    <property type="evidence" value="ECO:0000318"/>
    <property type="project" value="GO_Central"/>
</dbReference>
<evidence type="ECO:0000313" key="7">
    <source>
        <dbReference type="Proteomes" id="UP000009022"/>
    </source>
</evidence>
<evidence type="ECO:0000259" key="5">
    <source>
        <dbReference type="Pfam" id="PF10172"/>
    </source>
</evidence>
<evidence type="ECO:0000256" key="2">
    <source>
        <dbReference type="ARBA" id="ARBA00018256"/>
    </source>
</evidence>
<dbReference type="PANTHER" id="PTHR31879:SF2">
    <property type="entry name" value="DET1- AND DDB1-ASSOCIATED PROTEIN 1"/>
    <property type="match status" value="1"/>
</dbReference>
<feature type="compositionally biased region" description="Polar residues" evidence="4">
    <location>
        <begin position="93"/>
        <end position="103"/>
    </location>
</feature>
<keyword evidence="7" id="KW-1185">Reference proteome</keyword>
<organism evidence="6 7">
    <name type="scientific">Trichoplax adhaerens</name>
    <name type="common">Trichoplax reptans</name>
    <dbReference type="NCBI Taxonomy" id="10228"/>
    <lineage>
        <taxon>Eukaryota</taxon>
        <taxon>Metazoa</taxon>
        <taxon>Placozoa</taxon>
        <taxon>Uniplacotomia</taxon>
        <taxon>Trichoplacea</taxon>
        <taxon>Trichoplacidae</taxon>
        <taxon>Trichoplax</taxon>
    </lineage>
</organism>
<dbReference type="FunCoup" id="B3RRI9">
    <property type="interactions" value="616"/>
</dbReference>
<name>B3RRI9_TRIAD</name>
<dbReference type="STRING" id="10228.B3RRI9"/>
<feature type="compositionally biased region" description="Basic and acidic residues" evidence="4">
    <location>
        <begin position="66"/>
        <end position="84"/>
    </location>
</feature>
<dbReference type="Pfam" id="PF10172">
    <property type="entry name" value="DDA1"/>
    <property type="match status" value="1"/>
</dbReference>
<evidence type="ECO:0000313" key="6">
    <source>
        <dbReference type="EMBL" id="EDV26883.1"/>
    </source>
</evidence>
<dbReference type="GeneID" id="6751565"/>
<dbReference type="RefSeq" id="XP_002110879.1">
    <property type="nucleotide sequence ID" value="XM_002110843.1"/>
</dbReference>
<proteinExistence type="inferred from homology"/>
<dbReference type="InterPro" id="IPR033575">
    <property type="entry name" value="DDA1-like"/>
</dbReference>
<protein>
    <recommendedName>
        <fullName evidence="2">DET1- and DDB1-associated protein 1</fullName>
    </recommendedName>
</protein>
<feature type="domain" description="DET1- and DDB1-associated protein 1" evidence="5">
    <location>
        <begin position="3"/>
        <end position="65"/>
    </location>
</feature>
<accession>B3RRI9</accession>
<evidence type="ECO:0000256" key="3">
    <source>
        <dbReference type="ARBA" id="ARBA00045586"/>
    </source>
</evidence>
<dbReference type="CTD" id="6751565"/>
<dbReference type="EMBL" id="DS985243">
    <property type="protein sequence ID" value="EDV26883.1"/>
    <property type="molecule type" value="Genomic_DNA"/>
</dbReference>
<dbReference type="GO" id="GO:0080008">
    <property type="term" value="C:Cul4-RING E3 ubiquitin ligase complex"/>
    <property type="evidence" value="ECO:0000318"/>
    <property type="project" value="GO_Central"/>
</dbReference>
<dbReference type="Proteomes" id="UP000009022">
    <property type="component" value="Unassembled WGS sequence"/>
</dbReference>
<evidence type="ECO:0000256" key="1">
    <source>
        <dbReference type="ARBA" id="ARBA00008042"/>
    </source>
</evidence>
<dbReference type="HOGENOM" id="CLU_2267142_0_0_1"/>
<comment type="function">
    <text evidence="3">Functions as a component of numerous distinct DCX (DDB1-CUL4-X-box) E3 ubiquitin-protein ligase complexes which mediate the ubiquitination and subsequent proteasomal degradation of target proteins. In the DCX complexes, acts as a scaffolding subunit required to stabilize the complex.</text>
</comment>
<dbReference type="AlphaFoldDB" id="B3RRI9"/>
<comment type="similarity">
    <text evidence="1">Belongs to the DDA1 family.</text>
</comment>
<reference evidence="6 7" key="1">
    <citation type="journal article" date="2008" name="Nature">
        <title>The Trichoplax genome and the nature of placozoans.</title>
        <authorList>
            <person name="Srivastava M."/>
            <person name="Begovic E."/>
            <person name="Chapman J."/>
            <person name="Putnam N.H."/>
            <person name="Hellsten U."/>
            <person name="Kawashima T."/>
            <person name="Kuo A."/>
            <person name="Mitros T."/>
            <person name="Salamov A."/>
            <person name="Carpenter M.L."/>
            <person name="Signorovitch A.Y."/>
            <person name="Moreno M.A."/>
            <person name="Kamm K."/>
            <person name="Grimwood J."/>
            <person name="Schmutz J."/>
            <person name="Shapiro H."/>
            <person name="Grigoriev I.V."/>
            <person name="Buss L.W."/>
            <person name="Schierwater B."/>
            <person name="Dellaporta S.L."/>
            <person name="Rokhsar D.S."/>
        </authorList>
    </citation>
    <scope>NUCLEOTIDE SEQUENCE [LARGE SCALE GENOMIC DNA]</scope>
    <source>
        <strain evidence="6 7">Grell-BS-1999</strain>
    </source>
</reference>
<dbReference type="PANTHER" id="PTHR31879">
    <property type="entry name" value="DET1- AND DDB1-ASSOCIATED PROTEIN 1"/>
    <property type="match status" value="1"/>
</dbReference>
<sequence length="103" mass="11864">MGEFLKDLPSLDRDNFSRVRKSSSDVTRTTVRVYLSTRDDSSERAKKIGTDKTNSLLRYYYLHSNSKQDHNGENDANSSKESDRKRKLKSKDNSTTGPKKSRM</sequence>
<gene>
    <name evidence="6" type="ORF">TRIADDRAFT_54255</name>
</gene>
<dbReference type="KEGG" id="tad:TRIADDRAFT_54255"/>